<organism evidence="8 9">
    <name type="scientific">Streptodolium elevatio</name>
    <dbReference type="NCBI Taxonomy" id="3157996"/>
    <lineage>
        <taxon>Bacteria</taxon>
        <taxon>Bacillati</taxon>
        <taxon>Actinomycetota</taxon>
        <taxon>Actinomycetes</taxon>
        <taxon>Kitasatosporales</taxon>
        <taxon>Streptomycetaceae</taxon>
        <taxon>Streptodolium</taxon>
    </lineage>
</organism>
<protein>
    <submittedName>
        <fullName evidence="8">ABC transporter substrate-binding protein</fullName>
    </submittedName>
</protein>
<dbReference type="PANTHER" id="PTHR47235">
    <property type="entry name" value="BLR6548 PROTEIN"/>
    <property type="match status" value="1"/>
</dbReference>
<proteinExistence type="inferred from homology"/>
<name>A0ABV3D8M6_9ACTN</name>
<dbReference type="PRINTS" id="PR00337">
    <property type="entry name" value="LEUILEVALBP"/>
</dbReference>
<dbReference type="InterPro" id="IPR028081">
    <property type="entry name" value="Leu-bd"/>
</dbReference>
<dbReference type="SUPFAM" id="SSF53822">
    <property type="entry name" value="Periplasmic binding protein-like I"/>
    <property type="match status" value="1"/>
</dbReference>
<keyword evidence="4" id="KW-0029">Amino-acid transport</keyword>
<evidence type="ECO:0000256" key="2">
    <source>
        <dbReference type="ARBA" id="ARBA00022448"/>
    </source>
</evidence>
<keyword evidence="9" id="KW-1185">Reference proteome</keyword>
<dbReference type="Gene3D" id="3.40.50.2300">
    <property type="match status" value="2"/>
</dbReference>
<reference evidence="8 9" key="1">
    <citation type="submission" date="2024-06" db="EMBL/GenBank/DDBJ databases">
        <title>The Natural Products Discovery Center: Release of the First 8490 Sequenced Strains for Exploring Actinobacteria Biosynthetic Diversity.</title>
        <authorList>
            <person name="Kalkreuter E."/>
            <person name="Kautsar S.A."/>
            <person name="Yang D."/>
            <person name="Bader C.D."/>
            <person name="Teijaro C.N."/>
            <person name="Fluegel L."/>
            <person name="Davis C.M."/>
            <person name="Simpson J.R."/>
            <person name="Lauterbach L."/>
            <person name="Steele A.D."/>
            <person name="Gui C."/>
            <person name="Meng S."/>
            <person name="Li G."/>
            <person name="Viehrig K."/>
            <person name="Ye F."/>
            <person name="Su P."/>
            <person name="Kiefer A.F."/>
            <person name="Nichols A."/>
            <person name="Cepeda A.J."/>
            <person name="Yan W."/>
            <person name="Fan B."/>
            <person name="Jiang Y."/>
            <person name="Adhikari A."/>
            <person name="Zheng C.-J."/>
            <person name="Schuster L."/>
            <person name="Cowan T.M."/>
            <person name="Smanski M.J."/>
            <person name="Chevrette M.G."/>
            <person name="De Carvalho L.P.S."/>
            <person name="Shen B."/>
        </authorList>
    </citation>
    <scope>NUCLEOTIDE SEQUENCE [LARGE SCALE GENOMIC DNA]</scope>
    <source>
        <strain evidence="8 9">NPDC048946</strain>
    </source>
</reference>
<evidence type="ECO:0000259" key="7">
    <source>
        <dbReference type="Pfam" id="PF13458"/>
    </source>
</evidence>
<dbReference type="EMBL" id="JBEZFP010000002">
    <property type="protein sequence ID" value="MEU8132088.1"/>
    <property type="molecule type" value="Genomic_DNA"/>
</dbReference>
<evidence type="ECO:0000256" key="4">
    <source>
        <dbReference type="ARBA" id="ARBA00022970"/>
    </source>
</evidence>
<dbReference type="Proteomes" id="UP001551482">
    <property type="component" value="Unassembled WGS sequence"/>
</dbReference>
<feature type="chain" id="PRO_5045768139" evidence="6">
    <location>
        <begin position="24"/>
        <end position="429"/>
    </location>
</feature>
<evidence type="ECO:0000256" key="1">
    <source>
        <dbReference type="ARBA" id="ARBA00010062"/>
    </source>
</evidence>
<dbReference type="PANTHER" id="PTHR47235:SF1">
    <property type="entry name" value="BLR6548 PROTEIN"/>
    <property type="match status" value="1"/>
</dbReference>
<dbReference type="RefSeq" id="WP_358347344.1">
    <property type="nucleotide sequence ID" value="NZ_JBEZFP010000002.1"/>
</dbReference>
<sequence>MKSRKGTRTAAAVLAILALTATACSSKDDDDETTNPPAGASGSSGQVKTGAGVTASEIKVGELTDMSGPFAPLGKSVTNAEALYFKQINGQGGICGRQVKLEVKDHAYDPQKARTQYTELSGNVVGISQLIGSAIVTQLQDDIDREGILTLPQAWPSTLLGKKTIQVTATTYDVEIINGVSYLKRTANLAAGDKVGHIYADDEFGANSFAGAKYAAQAAGLSLVEQKIKPTDSDMTAAITALKSAGVKAIIVSASPRQVGPIMATSEAAGLKVPVLAHSVGFHPQLLAIPAVAGAMEQRLLVTSPVPSINSELPTLTKLVADYTAEYPGQPIDQGVLSGFSTAAIFGEALKGACQAGDLTPAGVVAAHRKNASLDLGYGAKLDFSSPDKPPSYQTYILKVDKSKASGLATVEQAFEAPEAKTYTLPKAG</sequence>
<dbReference type="PROSITE" id="PS51257">
    <property type="entry name" value="PROKAR_LIPOPROTEIN"/>
    <property type="match status" value="1"/>
</dbReference>
<feature type="signal peptide" evidence="6">
    <location>
        <begin position="1"/>
        <end position="23"/>
    </location>
</feature>
<keyword evidence="2" id="KW-0813">Transport</keyword>
<dbReference type="Pfam" id="PF13458">
    <property type="entry name" value="Peripla_BP_6"/>
    <property type="match status" value="1"/>
</dbReference>
<comment type="caution">
    <text evidence="8">The sequence shown here is derived from an EMBL/GenBank/DDBJ whole genome shotgun (WGS) entry which is preliminary data.</text>
</comment>
<feature type="region of interest" description="Disordered" evidence="5">
    <location>
        <begin position="25"/>
        <end position="50"/>
    </location>
</feature>
<dbReference type="InterPro" id="IPR000709">
    <property type="entry name" value="Leu_Ile_Val-bd"/>
</dbReference>
<evidence type="ECO:0000256" key="6">
    <source>
        <dbReference type="SAM" id="SignalP"/>
    </source>
</evidence>
<gene>
    <name evidence="8" type="ORF">AB0C36_01115</name>
</gene>
<evidence type="ECO:0000313" key="9">
    <source>
        <dbReference type="Proteomes" id="UP001551482"/>
    </source>
</evidence>
<evidence type="ECO:0000256" key="5">
    <source>
        <dbReference type="SAM" id="MobiDB-lite"/>
    </source>
</evidence>
<dbReference type="InterPro" id="IPR028082">
    <property type="entry name" value="Peripla_BP_I"/>
</dbReference>
<accession>A0ABV3D8M6</accession>
<evidence type="ECO:0000256" key="3">
    <source>
        <dbReference type="ARBA" id="ARBA00022729"/>
    </source>
</evidence>
<evidence type="ECO:0000313" key="8">
    <source>
        <dbReference type="EMBL" id="MEU8132088.1"/>
    </source>
</evidence>
<keyword evidence="3 6" id="KW-0732">Signal</keyword>
<feature type="domain" description="Leucine-binding protein" evidence="7">
    <location>
        <begin position="57"/>
        <end position="403"/>
    </location>
</feature>
<comment type="similarity">
    <text evidence="1">Belongs to the leucine-binding protein family.</text>
</comment>